<reference evidence="3" key="1">
    <citation type="submission" date="2022-01" db="EMBL/GenBank/DDBJ databases">
        <authorList>
            <person name="Jo J.-H."/>
            <person name="Im W.-T."/>
        </authorList>
    </citation>
    <scope>NUCLEOTIDE SEQUENCE</scope>
    <source>
        <strain evidence="3">I2-34</strain>
    </source>
</reference>
<sequence length="656" mass="73311">MSGIDNDLLVLQSAVMLSLTANKDLSVIRKARREWSECSERFYGSEVESVIVRTGHIVNAMIDAAGLRLPTDLRSSSWQRPGQLLAECAAIIDSEELGHAPAHICMALLNMYQWGMTSSPELHGSFLRNDTIGRAWQAIEAITERLAETQNRYLGPTMSPPIDHKWNAHDTELLGDYSWWARGTGFLFQTLNGWDSSWALPQWCSEIDGPVEDRAGYWAPLPHLALGPLGWSDPALGIARWIVSGMPTGTPELSLLRRQWGTRALAYFCHPQMDWLPYGRSEGPYIDARTTGRLATRLYEQSHWSDMFAGCGGLHMVHHLADQLLGNSSSLGKKSLFFAQGDIDNQRVLVLEKFQGWYRQLADAGSDLPEDTEVLLIAPPVGLLGKYRRSRQTGRWYSGSHEAHRLGHETPVRVGQSSPAPTRNESGRMRIKTKSYEALAWNLATEICRRHNEFRVLSDDGLSPVKSFNLQHRKTGIVEMVFEHPELTSNGAIRPAKNPEGQHVTYQNAVGSEYERTIRVVEDKLGLTPSRSKPTSRRILAYRAIGAVLGQKVYSKQHWYVQSSVHAATGNLEDRRPRKLVQTTWAHDLPQQWENGTDGGAFWVLFRDGKPLALVTEAGIAWTVDDQEPVDLMTIFTKAGRSLTATVGAAFGTILK</sequence>
<dbReference type="RefSeq" id="WP_237817943.1">
    <property type="nucleotide sequence ID" value="NZ_JAKLTQ010000001.1"/>
</dbReference>
<dbReference type="InterPro" id="IPR054445">
    <property type="entry name" value="T3SS_chaperone_dom"/>
</dbReference>
<evidence type="ECO:0000313" key="3">
    <source>
        <dbReference type="EMBL" id="MCG2620861.1"/>
    </source>
</evidence>
<dbReference type="Proteomes" id="UP001165368">
    <property type="component" value="Unassembled WGS sequence"/>
</dbReference>
<dbReference type="Pfam" id="PF22553">
    <property type="entry name" value="TY-Chap2"/>
    <property type="match status" value="1"/>
</dbReference>
<accession>A0ABS9L2H4</accession>
<proteinExistence type="predicted"/>
<name>A0ABS9L2H4_9MICC</name>
<comment type="caution">
    <text evidence="3">The sequence shown here is derived from an EMBL/GenBank/DDBJ whole genome shotgun (WGS) entry which is preliminary data.</text>
</comment>
<organism evidence="3 4">
    <name type="scientific">Arthrobacter hankyongi</name>
    <dbReference type="NCBI Taxonomy" id="2904801"/>
    <lineage>
        <taxon>Bacteria</taxon>
        <taxon>Bacillati</taxon>
        <taxon>Actinomycetota</taxon>
        <taxon>Actinomycetes</taxon>
        <taxon>Micrococcales</taxon>
        <taxon>Micrococcaceae</taxon>
        <taxon>Arthrobacter</taxon>
    </lineage>
</organism>
<evidence type="ECO:0000313" key="4">
    <source>
        <dbReference type="Proteomes" id="UP001165368"/>
    </source>
</evidence>
<evidence type="ECO:0000256" key="1">
    <source>
        <dbReference type="SAM" id="MobiDB-lite"/>
    </source>
</evidence>
<feature type="domain" description="T3SS peptide-binding chaperone" evidence="2">
    <location>
        <begin position="439"/>
        <end position="655"/>
    </location>
</feature>
<evidence type="ECO:0000259" key="2">
    <source>
        <dbReference type="Pfam" id="PF22553"/>
    </source>
</evidence>
<keyword evidence="4" id="KW-1185">Reference proteome</keyword>
<feature type="region of interest" description="Disordered" evidence="1">
    <location>
        <begin position="407"/>
        <end position="427"/>
    </location>
</feature>
<protein>
    <recommendedName>
        <fullName evidence="2">T3SS peptide-binding chaperone domain-containing protein</fullName>
    </recommendedName>
</protein>
<feature type="compositionally biased region" description="Polar residues" evidence="1">
    <location>
        <begin position="415"/>
        <end position="424"/>
    </location>
</feature>
<dbReference type="EMBL" id="JAKLTQ010000001">
    <property type="protein sequence ID" value="MCG2620861.1"/>
    <property type="molecule type" value="Genomic_DNA"/>
</dbReference>
<gene>
    <name evidence="3" type="ORF">LVY72_02910</name>
</gene>